<dbReference type="Proteomes" id="UP000292298">
    <property type="component" value="Unassembled WGS sequence"/>
</dbReference>
<evidence type="ECO:0000313" key="4">
    <source>
        <dbReference type="Proteomes" id="UP000292298"/>
    </source>
</evidence>
<evidence type="ECO:0000313" key="3">
    <source>
        <dbReference type="EMBL" id="RZU99734.1"/>
    </source>
</evidence>
<proteinExistence type="predicted"/>
<sequence>MSRYMRPIMISATAMFFGLGLVGSVTAAPVYCDEEDSSKNYMSIDDTQVDLCLAAGFEAGAGFGSNNDPFIGSSSDDGYQYLGKDEDENSTSSATDNDFNVNYTQSGDWRFDSEFWDQYDDGALGFKFGTGQQADNWFVYSLQSDVSSGDWEFFKTSSSNGGDGLSHVALLGKSPVAVPAPGTLALAAFGLVAMMFGGVRRRHNRSCEDA</sequence>
<reference evidence="3 4" key="1">
    <citation type="submission" date="2019-02" db="EMBL/GenBank/DDBJ databases">
        <title>Genomic Encyclopedia of Type Strains, Phase IV (KMG-IV): sequencing the most valuable type-strain genomes for metagenomic binning, comparative biology and taxonomic classification.</title>
        <authorList>
            <person name="Goeker M."/>
        </authorList>
    </citation>
    <scope>NUCLEOTIDE SEQUENCE [LARGE SCALE GENOMIC DNA]</scope>
    <source>
        <strain evidence="3 4">DSM 21056</strain>
    </source>
</reference>
<keyword evidence="2" id="KW-0732">Signal</keyword>
<keyword evidence="1" id="KW-0812">Transmembrane</keyword>
<name>A0A4Q8D307_9GAMM</name>
<evidence type="ECO:0000256" key="2">
    <source>
        <dbReference type="SAM" id="SignalP"/>
    </source>
</evidence>
<dbReference type="EMBL" id="SHLI01000001">
    <property type="protein sequence ID" value="RZU99734.1"/>
    <property type="molecule type" value="Genomic_DNA"/>
</dbReference>
<keyword evidence="1" id="KW-1133">Transmembrane helix</keyword>
<gene>
    <name evidence="3" type="ORF">EV698_2037</name>
</gene>
<feature type="chain" id="PRO_5020701965" evidence="2">
    <location>
        <begin position="28"/>
        <end position="210"/>
    </location>
</feature>
<dbReference type="AlphaFoldDB" id="A0A4Q8D307"/>
<feature type="transmembrane region" description="Helical" evidence="1">
    <location>
        <begin position="176"/>
        <end position="196"/>
    </location>
</feature>
<keyword evidence="4" id="KW-1185">Reference proteome</keyword>
<feature type="signal peptide" evidence="2">
    <location>
        <begin position="1"/>
        <end position="27"/>
    </location>
</feature>
<accession>A0A4Q8D307</accession>
<protein>
    <submittedName>
        <fullName evidence="3">Putative secreted protein with PEP-CTERM sorting signal</fullName>
    </submittedName>
</protein>
<comment type="caution">
    <text evidence="3">The sequence shown here is derived from an EMBL/GenBank/DDBJ whole genome shotgun (WGS) entry which is preliminary data.</text>
</comment>
<keyword evidence="1" id="KW-0472">Membrane</keyword>
<organism evidence="3 4">
    <name type="scientific">Spiribacter vilamensis</name>
    <dbReference type="NCBI Taxonomy" id="531306"/>
    <lineage>
        <taxon>Bacteria</taxon>
        <taxon>Pseudomonadati</taxon>
        <taxon>Pseudomonadota</taxon>
        <taxon>Gammaproteobacteria</taxon>
        <taxon>Chromatiales</taxon>
        <taxon>Ectothiorhodospiraceae</taxon>
        <taxon>Spiribacter</taxon>
    </lineage>
</organism>
<evidence type="ECO:0000256" key="1">
    <source>
        <dbReference type="SAM" id="Phobius"/>
    </source>
</evidence>